<organism evidence="2 3">
    <name type="scientific">Exophiala xenobiotica</name>
    <dbReference type="NCBI Taxonomy" id="348802"/>
    <lineage>
        <taxon>Eukaryota</taxon>
        <taxon>Fungi</taxon>
        <taxon>Dikarya</taxon>
        <taxon>Ascomycota</taxon>
        <taxon>Pezizomycotina</taxon>
        <taxon>Eurotiomycetes</taxon>
        <taxon>Chaetothyriomycetidae</taxon>
        <taxon>Chaetothyriales</taxon>
        <taxon>Herpotrichiellaceae</taxon>
        <taxon>Exophiala</taxon>
    </lineage>
</organism>
<proteinExistence type="predicted"/>
<evidence type="ECO:0000256" key="1">
    <source>
        <dbReference type="SAM" id="MobiDB-lite"/>
    </source>
</evidence>
<evidence type="ECO:0000313" key="3">
    <source>
        <dbReference type="Proteomes" id="UP000054342"/>
    </source>
</evidence>
<dbReference type="HOGENOM" id="CLU_1865140_0_0_1"/>
<dbReference type="AlphaFoldDB" id="A0A0D2D060"/>
<gene>
    <name evidence="2" type="ORF">PV05_04507</name>
</gene>
<feature type="region of interest" description="Disordered" evidence="1">
    <location>
        <begin position="1"/>
        <end position="28"/>
    </location>
</feature>
<accession>A0A0D2D060</accession>
<reference evidence="2 3" key="1">
    <citation type="submission" date="2015-01" db="EMBL/GenBank/DDBJ databases">
        <title>The Genome Sequence of Exophiala xenobiotica CBS118157.</title>
        <authorList>
            <consortium name="The Broad Institute Genomics Platform"/>
            <person name="Cuomo C."/>
            <person name="de Hoog S."/>
            <person name="Gorbushina A."/>
            <person name="Stielow B."/>
            <person name="Teixiera M."/>
            <person name="Abouelleil A."/>
            <person name="Chapman S.B."/>
            <person name="Priest M."/>
            <person name="Young S.K."/>
            <person name="Wortman J."/>
            <person name="Nusbaum C."/>
            <person name="Birren B."/>
        </authorList>
    </citation>
    <scope>NUCLEOTIDE SEQUENCE [LARGE SCALE GENOMIC DNA]</scope>
    <source>
        <strain evidence="2 3">CBS 118157</strain>
    </source>
</reference>
<dbReference type="GeneID" id="25326415"/>
<evidence type="ECO:0000313" key="2">
    <source>
        <dbReference type="EMBL" id="KIW55782.1"/>
    </source>
</evidence>
<name>A0A0D2D060_9EURO</name>
<keyword evidence="3" id="KW-1185">Reference proteome</keyword>
<sequence>MGSRRQDIGPAVHSKGGKASRKLTSSLGSKSANARTRLTLAHWHGFLVGWKDFLLCPIAQWRPSRVRDIPLTFKKPLQDWLKSQGLVSTDEKRESSSTLRSAGATFGRFADDNLLLSPTSPRTAHERLATHRSVFSM</sequence>
<dbReference type="Proteomes" id="UP000054342">
    <property type="component" value="Unassembled WGS sequence"/>
</dbReference>
<dbReference type="RefSeq" id="XP_013316366.1">
    <property type="nucleotide sequence ID" value="XM_013460912.1"/>
</dbReference>
<dbReference type="EMBL" id="KN847319">
    <property type="protein sequence ID" value="KIW55782.1"/>
    <property type="molecule type" value="Genomic_DNA"/>
</dbReference>
<protein>
    <submittedName>
        <fullName evidence="2">Uncharacterized protein</fullName>
    </submittedName>
</protein>